<name>A0AAV7PFZ9_PLEWA</name>
<reference evidence="2" key="1">
    <citation type="journal article" date="2022" name="bioRxiv">
        <title>Sequencing and chromosome-scale assembly of the giantPleurodeles waltlgenome.</title>
        <authorList>
            <person name="Brown T."/>
            <person name="Elewa A."/>
            <person name="Iarovenko S."/>
            <person name="Subramanian E."/>
            <person name="Araus A.J."/>
            <person name="Petzold A."/>
            <person name="Susuki M."/>
            <person name="Suzuki K.-i.T."/>
            <person name="Hayashi T."/>
            <person name="Toyoda A."/>
            <person name="Oliveira C."/>
            <person name="Osipova E."/>
            <person name="Leigh N.D."/>
            <person name="Simon A."/>
            <person name="Yun M.H."/>
        </authorList>
    </citation>
    <scope>NUCLEOTIDE SEQUENCE</scope>
    <source>
        <strain evidence="2">20211129_DDA</strain>
        <tissue evidence="2">Liver</tissue>
    </source>
</reference>
<organism evidence="2 3">
    <name type="scientific">Pleurodeles waltl</name>
    <name type="common">Iberian ribbed newt</name>
    <dbReference type="NCBI Taxonomy" id="8319"/>
    <lineage>
        <taxon>Eukaryota</taxon>
        <taxon>Metazoa</taxon>
        <taxon>Chordata</taxon>
        <taxon>Craniata</taxon>
        <taxon>Vertebrata</taxon>
        <taxon>Euteleostomi</taxon>
        <taxon>Amphibia</taxon>
        <taxon>Batrachia</taxon>
        <taxon>Caudata</taxon>
        <taxon>Salamandroidea</taxon>
        <taxon>Salamandridae</taxon>
        <taxon>Pleurodelinae</taxon>
        <taxon>Pleurodeles</taxon>
    </lineage>
</organism>
<gene>
    <name evidence="2" type="ORF">NDU88_003922</name>
</gene>
<sequence length="112" mass="12574">MQSYCCLRLQGEDSVDPREISSELLVQRGGRLPQSMHHLETVEKAGRMKRYKVASSRLATLLRFCRHPEQSAVDPLVEDIFIGINGRSTGSRVSANNKKGGFLGERDGHHRL</sequence>
<dbReference type="AlphaFoldDB" id="A0AAV7PFZ9"/>
<feature type="region of interest" description="Disordered" evidence="1">
    <location>
        <begin position="88"/>
        <end position="112"/>
    </location>
</feature>
<protein>
    <submittedName>
        <fullName evidence="2">Uncharacterized protein</fullName>
    </submittedName>
</protein>
<dbReference type="Proteomes" id="UP001066276">
    <property type="component" value="Chromosome 7"/>
</dbReference>
<evidence type="ECO:0000313" key="2">
    <source>
        <dbReference type="EMBL" id="KAJ1125493.1"/>
    </source>
</evidence>
<evidence type="ECO:0000313" key="3">
    <source>
        <dbReference type="Proteomes" id="UP001066276"/>
    </source>
</evidence>
<evidence type="ECO:0000256" key="1">
    <source>
        <dbReference type="SAM" id="MobiDB-lite"/>
    </source>
</evidence>
<dbReference type="EMBL" id="JANPWB010000011">
    <property type="protein sequence ID" value="KAJ1125493.1"/>
    <property type="molecule type" value="Genomic_DNA"/>
</dbReference>
<comment type="caution">
    <text evidence="2">The sequence shown here is derived from an EMBL/GenBank/DDBJ whole genome shotgun (WGS) entry which is preliminary data.</text>
</comment>
<accession>A0AAV7PFZ9</accession>
<keyword evidence="3" id="KW-1185">Reference proteome</keyword>
<feature type="compositionally biased region" description="Polar residues" evidence="1">
    <location>
        <begin position="88"/>
        <end position="97"/>
    </location>
</feature>
<proteinExistence type="predicted"/>